<organism evidence="2 3">
    <name type="scientific">Plasmodium ovale wallikeri</name>
    <dbReference type="NCBI Taxonomy" id="864142"/>
    <lineage>
        <taxon>Eukaryota</taxon>
        <taxon>Sar</taxon>
        <taxon>Alveolata</taxon>
        <taxon>Apicomplexa</taxon>
        <taxon>Aconoidasida</taxon>
        <taxon>Haemosporida</taxon>
        <taxon>Plasmodiidae</taxon>
        <taxon>Plasmodium</taxon>
        <taxon>Plasmodium (Plasmodium)</taxon>
    </lineage>
</organism>
<feature type="compositionally biased region" description="Basic residues" evidence="1">
    <location>
        <begin position="13"/>
        <end position="25"/>
    </location>
</feature>
<sequence>MRYERVTKEPQKRAAKRATKRAAKRAAKTGEDMKCICVYSSHDLYVHFLFDYICNKSDKWENNRKKKRKKNMGIGTYSHNYICTLQTLSAFEIFAFTTKIKSKTIVLDSETHPLSYINVCVYTCVSTLINPFVHTSVHIKTHVHCLSMHLPICTCKQSGEGSIEALAAYHTHKIGYLVQKQT</sequence>
<gene>
    <name evidence="2" type="ORF">POVWA2_023690</name>
</gene>
<dbReference type="Proteomes" id="UP000078550">
    <property type="component" value="Unassembled WGS sequence"/>
</dbReference>
<evidence type="ECO:0000313" key="2">
    <source>
        <dbReference type="EMBL" id="SBT35184.1"/>
    </source>
</evidence>
<proteinExistence type="predicted"/>
<evidence type="ECO:0000313" key="3">
    <source>
        <dbReference type="Proteomes" id="UP000078550"/>
    </source>
</evidence>
<evidence type="ECO:0000256" key="1">
    <source>
        <dbReference type="SAM" id="MobiDB-lite"/>
    </source>
</evidence>
<feature type="compositionally biased region" description="Basic and acidic residues" evidence="1">
    <location>
        <begin position="1"/>
        <end position="12"/>
    </location>
</feature>
<reference evidence="3" key="1">
    <citation type="submission" date="2016-05" db="EMBL/GenBank/DDBJ databases">
        <authorList>
            <person name="Naeem Raeece"/>
        </authorList>
    </citation>
    <scope>NUCLEOTIDE SEQUENCE [LARGE SCALE GENOMIC DNA]</scope>
</reference>
<dbReference type="EMBL" id="FLRE01000094">
    <property type="protein sequence ID" value="SBT35184.1"/>
    <property type="molecule type" value="Genomic_DNA"/>
</dbReference>
<dbReference type="AlphaFoldDB" id="A0A1A8YUI4"/>
<name>A0A1A8YUI4_PLAOA</name>
<protein>
    <submittedName>
        <fullName evidence="2">Uncharacterized protein</fullName>
    </submittedName>
</protein>
<accession>A0A1A8YUI4</accession>
<feature type="region of interest" description="Disordered" evidence="1">
    <location>
        <begin position="1"/>
        <end position="25"/>
    </location>
</feature>